<proteinExistence type="predicted"/>
<feature type="compositionally biased region" description="Basic and acidic residues" evidence="1">
    <location>
        <begin position="177"/>
        <end position="188"/>
    </location>
</feature>
<dbReference type="Proteomes" id="UP001590950">
    <property type="component" value="Unassembled WGS sequence"/>
</dbReference>
<name>A0ABR4A3W5_9LECA</name>
<organism evidence="2 3">
    <name type="scientific">Stereocaulon virgatum</name>
    <dbReference type="NCBI Taxonomy" id="373712"/>
    <lineage>
        <taxon>Eukaryota</taxon>
        <taxon>Fungi</taxon>
        <taxon>Dikarya</taxon>
        <taxon>Ascomycota</taxon>
        <taxon>Pezizomycotina</taxon>
        <taxon>Lecanoromycetes</taxon>
        <taxon>OSLEUM clade</taxon>
        <taxon>Lecanoromycetidae</taxon>
        <taxon>Lecanorales</taxon>
        <taxon>Lecanorineae</taxon>
        <taxon>Stereocaulaceae</taxon>
        <taxon>Stereocaulon</taxon>
    </lineage>
</organism>
<evidence type="ECO:0000313" key="3">
    <source>
        <dbReference type="Proteomes" id="UP001590950"/>
    </source>
</evidence>
<sequence>MLASIRRRIGWSRIAVTLGAEEEARKEAVRVGAALDKVKLPTTAAVYMACADLGISEELALWSIQKYGIRNCEVHRDLNDLKRAGEYPLLASILCADRNELSSTFPLIKSETDITHLRAIVQSEIDTWFEDTSDNPNHPAAWVPSIVLRQLRKDAVQKANQPSKDEIKQANIARSQRTSEEKVARQKEASAVTSSLARKKEDCKHQRASRIRAGEARED</sequence>
<evidence type="ECO:0008006" key="4">
    <source>
        <dbReference type="Google" id="ProtNLM"/>
    </source>
</evidence>
<comment type="caution">
    <text evidence="2">The sequence shown here is derived from an EMBL/GenBank/DDBJ whole genome shotgun (WGS) entry which is preliminary data.</text>
</comment>
<evidence type="ECO:0000313" key="2">
    <source>
        <dbReference type="EMBL" id="KAL2040550.1"/>
    </source>
</evidence>
<dbReference type="EMBL" id="JBEFKJ010000020">
    <property type="protein sequence ID" value="KAL2040550.1"/>
    <property type="molecule type" value="Genomic_DNA"/>
</dbReference>
<evidence type="ECO:0000256" key="1">
    <source>
        <dbReference type="SAM" id="MobiDB-lite"/>
    </source>
</evidence>
<keyword evidence="3" id="KW-1185">Reference proteome</keyword>
<gene>
    <name evidence="2" type="ORF">N7G274_006529</name>
</gene>
<protein>
    <recommendedName>
        <fullName evidence="4">Origin recognition complex subunit 6</fullName>
    </recommendedName>
</protein>
<accession>A0ABR4A3W5</accession>
<feature type="region of interest" description="Disordered" evidence="1">
    <location>
        <begin position="157"/>
        <end position="219"/>
    </location>
</feature>
<reference evidence="2 3" key="1">
    <citation type="submission" date="2024-09" db="EMBL/GenBank/DDBJ databases">
        <title>Rethinking Asexuality: The Enigmatic Case of Functional Sexual Genes in Lepraria (Stereocaulaceae).</title>
        <authorList>
            <person name="Doellman M."/>
            <person name="Sun Y."/>
            <person name="Barcenas-Pena A."/>
            <person name="Lumbsch H.T."/>
            <person name="Grewe F."/>
        </authorList>
    </citation>
    <scope>NUCLEOTIDE SEQUENCE [LARGE SCALE GENOMIC DNA]</scope>
    <source>
        <strain evidence="2 3">Mercado 3170</strain>
    </source>
</reference>